<dbReference type="SUPFAM" id="SSF50978">
    <property type="entry name" value="WD40 repeat-like"/>
    <property type="match status" value="1"/>
</dbReference>
<evidence type="ECO:0000313" key="5">
    <source>
        <dbReference type="EMBL" id="KAG6434772.1"/>
    </source>
</evidence>
<keyword evidence="6" id="KW-1185">Reference proteome</keyword>
<keyword evidence="1 3" id="KW-0853">WD repeat</keyword>
<dbReference type="InterPro" id="IPR020472">
    <property type="entry name" value="WD40_PAC1"/>
</dbReference>
<keyword evidence="2" id="KW-0677">Repeat</keyword>
<dbReference type="FunFam" id="2.130.10.10:FF:000600">
    <property type="entry name" value="Protein ROOT INITIATION DEFECTIVE 3"/>
    <property type="match status" value="1"/>
</dbReference>
<feature type="repeat" description="WD" evidence="3">
    <location>
        <begin position="266"/>
        <end position="307"/>
    </location>
</feature>
<evidence type="ECO:0000313" key="6">
    <source>
        <dbReference type="Proteomes" id="UP000298416"/>
    </source>
</evidence>
<proteinExistence type="predicted"/>
<dbReference type="PROSITE" id="PS00678">
    <property type="entry name" value="WD_REPEATS_1"/>
    <property type="match status" value="1"/>
</dbReference>
<dbReference type="PANTHER" id="PTHR18763:SF0">
    <property type="entry name" value="WD REPEAT-CONTAINING PROTEIN 18"/>
    <property type="match status" value="1"/>
</dbReference>
<dbReference type="GO" id="GO:0006261">
    <property type="term" value="P:DNA-templated DNA replication"/>
    <property type="evidence" value="ECO:0007669"/>
    <property type="project" value="TreeGrafter"/>
</dbReference>
<accession>A0A8X9AA88</accession>
<dbReference type="EMBL" id="PNBA02000002">
    <property type="protein sequence ID" value="KAG6434772.1"/>
    <property type="molecule type" value="Genomic_DNA"/>
</dbReference>
<reference evidence="5" key="1">
    <citation type="submission" date="2018-01" db="EMBL/GenBank/DDBJ databases">
        <authorList>
            <person name="Mao J.F."/>
        </authorList>
    </citation>
    <scope>NUCLEOTIDE SEQUENCE</scope>
    <source>
        <strain evidence="5">Huo1</strain>
        <tissue evidence="5">Leaf</tissue>
    </source>
</reference>
<dbReference type="PANTHER" id="PTHR18763">
    <property type="entry name" value="WD-REPEAT PROTEIN 18"/>
    <property type="match status" value="1"/>
</dbReference>
<evidence type="ECO:0000256" key="1">
    <source>
        <dbReference type="ARBA" id="ARBA00022574"/>
    </source>
</evidence>
<dbReference type="InterPro" id="IPR036322">
    <property type="entry name" value="WD40_repeat_dom_sf"/>
</dbReference>
<dbReference type="GO" id="GO:0006364">
    <property type="term" value="P:rRNA processing"/>
    <property type="evidence" value="ECO:0007669"/>
    <property type="project" value="TreeGrafter"/>
</dbReference>
<reference evidence="5" key="2">
    <citation type="submission" date="2020-08" db="EMBL/GenBank/DDBJ databases">
        <title>Plant Genome Project.</title>
        <authorList>
            <person name="Zhang R.-G."/>
        </authorList>
    </citation>
    <scope>NUCLEOTIDE SEQUENCE</scope>
    <source>
        <strain evidence="5">Huo1</strain>
        <tissue evidence="5">Leaf</tissue>
    </source>
</reference>
<evidence type="ECO:0000256" key="3">
    <source>
        <dbReference type="PROSITE-ProRule" id="PRU00221"/>
    </source>
</evidence>
<dbReference type="GO" id="GO:0005656">
    <property type="term" value="C:nuclear pre-replicative complex"/>
    <property type="evidence" value="ECO:0007669"/>
    <property type="project" value="TreeGrafter"/>
</dbReference>
<feature type="repeat" description="WD" evidence="3">
    <location>
        <begin position="119"/>
        <end position="152"/>
    </location>
</feature>
<feature type="repeat" description="WD" evidence="3">
    <location>
        <begin position="172"/>
        <end position="215"/>
    </location>
</feature>
<dbReference type="Gene3D" id="2.130.10.10">
    <property type="entry name" value="YVTN repeat-like/Quinoprotein amine dehydrogenase"/>
    <property type="match status" value="2"/>
</dbReference>
<dbReference type="SMART" id="SM00320">
    <property type="entry name" value="WD40"/>
    <property type="match status" value="5"/>
</dbReference>
<dbReference type="PROSITE" id="PS50294">
    <property type="entry name" value="WD_REPEATS_REGION"/>
    <property type="match status" value="2"/>
</dbReference>
<organism evidence="5">
    <name type="scientific">Salvia splendens</name>
    <name type="common">Scarlet sage</name>
    <dbReference type="NCBI Taxonomy" id="180675"/>
    <lineage>
        <taxon>Eukaryota</taxon>
        <taxon>Viridiplantae</taxon>
        <taxon>Streptophyta</taxon>
        <taxon>Embryophyta</taxon>
        <taxon>Tracheophyta</taxon>
        <taxon>Spermatophyta</taxon>
        <taxon>Magnoliopsida</taxon>
        <taxon>eudicotyledons</taxon>
        <taxon>Gunneridae</taxon>
        <taxon>Pentapetalae</taxon>
        <taxon>asterids</taxon>
        <taxon>lamiids</taxon>
        <taxon>Lamiales</taxon>
        <taxon>Lamiaceae</taxon>
        <taxon>Nepetoideae</taxon>
        <taxon>Mentheae</taxon>
        <taxon>Salviinae</taxon>
        <taxon>Salvia</taxon>
        <taxon>Salvia subgen. Calosphace</taxon>
        <taxon>core Calosphace</taxon>
    </lineage>
</organism>
<feature type="coiled-coil region" evidence="4">
    <location>
        <begin position="415"/>
        <end position="442"/>
    </location>
</feature>
<dbReference type="Pfam" id="PF00400">
    <property type="entry name" value="WD40"/>
    <property type="match status" value="3"/>
</dbReference>
<dbReference type="InterPro" id="IPR045227">
    <property type="entry name" value="WDR18/Ipi3/RID3"/>
</dbReference>
<evidence type="ECO:0000256" key="4">
    <source>
        <dbReference type="SAM" id="Coils"/>
    </source>
</evidence>
<dbReference type="AlphaFoldDB" id="A0A8X9AA88"/>
<dbReference type="GO" id="GO:0120330">
    <property type="term" value="C:rixosome complex"/>
    <property type="evidence" value="ECO:0007669"/>
    <property type="project" value="TreeGrafter"/>
</dbReference>
<evidence type="ECO:0008006" key="7">
    <source>
        <dbReference type="Google" id="ProtNLM"/>
    </source>
</evidence>
<dbReference type="PROSITE" id="PS50082">
    <property type="entry name" value="WD_REPEATS_2"/>
    <property type="match status" value="3"/>
</dbReference>
<dbReference type="Proteomes" id="UP000298416">
    <property type="component" value="Unassembled WGS sequence"/>
</dbReference>
<dbReference type="InterPro" id="IPR001680">
    <property type="entry name" value="WD40_rpt"/>
</dbReference>
<dbReference type="InterPro" id="IPR019775">
    <property type="entry name" value="WD40_repeat_CS"/>
</dbReference>
<name>A0A8X9AA88_SALSN</name>
<comment type="caution">
    <text evidence="5">The sequence shown here is derived from an EMBL/GenBank/DDBJ whole genome shotgun (WGS) entry which is preliminary data.</text>
</comment>
<protein>
    <recommendedName>
        <fullName evidence="7">Pre-rRNA-processing protein IPI3</fullName>
    </recommendedName>
</protein>
<keyword evidence="4" id="KW-0175">Coiled coil</keyword>
<sequence length="491" mass="54551">MEPEIIIASSPTDAGVSCWDLRTGAEHLRYRSCASPLHGLTSVAGRFLASSQVRDAKSSTSGSILYWSWNKAQVEVRSFPAEPIRPIACNSQGTYIAGGGISGDIYFWEVATGKLLKKWHAHYRAVTCLAFNDDQSLLISGAEDGCVRVWSLFLIFDAVRREETRNLFEYSFHEHSLRVTDVKTGYGGCNAIIVSASEDRTCKVWSLSRGKLLRNVIFPAVIDAISLDPGEHAFYAGGRDGKIHIAALNAPISQNSNNGPHVLGSLAEHSKAVTCLASSADGFLLVSGSEDGMIRVWDTRTRNIIRVFRHAKGMSLYHSVIYRKISLFPLCHLWEPYRKYQVLISRICSPSGPVNNVMVTRQPQLLNPRTSAPTASSRKQALTLPPQLEKFANSPDENTHVKVLIGGQDPSNGIIDSSYVSVQAMEAQIRELQQKGSTAAAEVDMERLKNDQLRSVQMIQHWKTMYDDLHQFCVDELLEDVRTERPTHHNL</sequence>
<dbReference type="PRINTS" id="PR00320">
    <property type="entry name" value="GPROTEINBRPT"/>
</dbReference>
<dbReference type="InterPro" id="IPR015943">
    <property type="entry name" value="WD40/YVTN_repeat-like_dom_sf"/>
</dbReference>
<evidence type="ECO:0000256" key="2">
    <source>
        <dbReference type="ARBA" id="ARBA00022737"/>
    </source>
</evidence>
<gene>
    <name evidence="5" type="ORF">SASPL_106414</name>
</gene>